<sequence>ALLEIPQEEIVDAARWFERKGRIVRSLPYITPTMDYDPVLGTVPTQYENGRKAISHKDLIDFIDIEPVDNANAVYTVPAATPQVQLVQIVSDVVAIGGAARAVNITLTKLINGAGLIDAMVTGDVTITAAEIGSINMFRNGPTWLNDNGVITNEDTNITGSILQEGDIITLAWDAKQADDRARMSVAVIELPVV</sequence>
<feature type="non-terminal residue" evidence="1">
    <location>
        <position position="1"/>
    </location>
</feature>
<organism evidence="1">
    <name type="scientific">marine sediment metagenome</name>
    <dbReference type="NCBI Taxonomy" id="412755"/>
    <lineage>
        <taxon>unclassified sequences</taxon>
        <taxon>metagenomes</taxon>
        <taxon>ecological metagenomes</taxon>
    </lineage>
</organism>
<name>X1URR5_9ZZZZ</name>
<protein>
    <submittedName>
        <fullName evidence="1">Uncharacterized protein</fullName>
    </submittedName>
</protein>
<dbReference type="EMBL" id="BARW01029147">
    <property type="protein sequence ID" value="GAJ06307.1"/>
    <property type="molecule type" value="Genomic_DNA"/>
</dbReference>
<dbReference type="AlphaFoldDB" id="X1URR5"/>
<gene>
    <name evidence="1" type="ORF">S12H4_46912</name>
</gene>
<evidence type="ECO:0000313" key="1">
    <source>
        <dbReference type="EMBL" id="GAJ06307.1"/>
    </source>
</evidence>
<comment type="caution">
    <text evidence="1">The sequence shown here is derived from an EMBL/GenBank/DDBJ whole genome shotgun (WGS) entry which is preliminary data.</text>
</comment>
<proteinExistence type="predicted"/>
<reference evidence="1" key="1">
    <citation type="journal article" date="2014" name="Front. Microbiol.">
        <title>High frequency of phylogenetically diverse reductive dehalogenase-homologous genes in deep subseafloor sedimentary metagenomes.</title>
        <authorList>
            <person name="Kawai M."/>
            <person name="Futagami T."/>
            <person name="Toyoda A."/>
            <person name="Takaki Y."/>
            <person name="Nishi S."/>
            <person name="Hori S."/>
            <person name="Arai W."/>
            <person name="Tsubouchi T."/>
            <person name="Morono Y."/>
            <person name="Uchiyama I."/>
            <person name="Ito T."/>
            <person name="Fujiyama A."/>
            <person name="Inagaki F."/>
            <person name="Takami H."/>
        </authorList>
    </citation>
    <scope>NUCLEOTIDE SEQUENCE</scope>
    <source>
        <strain evidence="1">Expedition CK06-06</strain>
    </source>
</reference>
<accession>X1URR5</accession>